<reference evidence="2 3" key="1">
    <citation type="submission" date="2016-09" db="EMBL/GenBank/DDBJ databases">
        <title>Genomic analysis reveals versatility of anaerobic energy metabolism of Geosporobacter ferrireducens IRF9 of phylum Firmicutes.</title>
        <authorList>
            <person name="Kim S.-J."/>
        </authorList>
    </citation>
    <scope>NUCLEOTIDE SEQUENCE [LARGE SCALE GENOMIC DNA]</scope>
    <source>
        <strain evidence="2 3">IRF9</strain>
    </source>
</reference>
<evidence type="ECO:0000259" key="1">
    <source>
        <dbReference type="Pfam" id="PF11823"/>
    </source>
</evidence>
<dbReference type="AlphaFoldDB" id="A0A1D8GHJ2"/>
<organism evidence="2 3">
    <name type="scientific">Geosporobacter ferrireducens</name>
    <dbReference type="NCBI Taxonomy" id="1424294"/>
    <lineage>
        <taxon>Bacteria</taxon>
        <taxon>Bacillati</taxon>
        <taxon>Bacillota</taxon>
        <taxon>Clostridia</taxon>
        <taxon>Peptostreptococcales</taxon>
        <taxon>Thermotaleaceae</taxon>
        <taxon>Geosporobacter</taxon>
    </lineage>
</organism>
<dbReference type="STRING" id="1424294.Gferi_12665"/>
<dbReference type="OrthoDB" id="3192849at2"/>
<feature type="domain" description="Putative Se/S carrier protein-like" evidence="1">
    <location>
        <begin position="2"/>
        <end position="56"/>
    </location>
</feature>
<dbReference type="Proteomes" id="UP000095743">
    <property type="component" value="Chromosome"/>
</dbReference>
<gene>
    <name evidence="2" type="ORF">Gferi_12665</name>
</gene>
<dbReference type="EMBL" id="CP017269">
    <property type="protein sequence ID" value="AOT70369.1"/>
    <property type="molecule type" value="Genomic_DNA"/>
</dbReference>
<proteinExistence type="predicted"/>
<evidence type="ECO:0000313" key="2">
    <source>
        <dbReference type="EMBL" id="AOT70369.1"/>
    </source>
</evidence>
<sequence>MEYLATFFTHSGAIKYQKLLRNQGCSVDLMPVPRKVSSNCGIAAKFSYENKIRTIISDDIESLYIVEEKAYKLLYKAGEE</sequence>
<dbReference type="InterPro" id="IPR021778">
    <property type="entry name" value="Se/S_carrier-like"/>
</dbReference>
<dbReference type="KEGG" id="gfe:Gferi_12665"/>
<dbReference type="RefSeq" id="WP_069977046.1">
    <property type="nucleotide sequence ID" value="NZ_CP017269.1"/>
</dbReference>
<evidence type="ECO:0000313" key="3">
    <source>
        <dbReference type="Proteomes" id="UP000095743"/>
    </source>
</evidence>
<accession>A0A1D8GHJ2</accession>
<protein>
    <recommendedName>
        <fullName evidence="1">Putative Se/S carrier protein-like domain-containing protein</fullName>
    </recommendedName>
</protein>
<name>A0A1D8GHJ2_9FIRM</name>
<keyword evidence="3" id="KW-1185">Reference proteome</keyword>
<dbReference type="Pfam" id="PF11823">
    <property type="entry name" value="Se_S_carrier"/>
    <property type="match status" value="1"/>
</dbReference>